<evidence type="ECO:0000313" key="1">
    <source>
        <dbReference type="EMBL" id="KAJ1942957.1"/>
    </source>
</evidence>
<comment type="caution">
    <text evidence="1">The sequence shown here is derived from an EMBL/GenBank/DDBJ whole genome shotgun (WGS) entry which is preliminary data.</text>
</comment>
<organism evidence="1 2">
    <name type="scientific">Linderina macrospora</name>
    <dbReference type="NCBI Taxonomy" id="4868"/>
    <lineage>
        <taxon>Eukaryota</taxon>
        <taxon>Fungi</taxon>
        <taxon>Fungi incertae sedis</taxon>
        <taxon>Zoopagomycota</taxon>
        <taxon>Kickxellomycotina</taxon>
        <taxon>Kickxellomycetes</taxon>
        <taxon>Kickxellales</taxon>
        <taxon>Kickxellaceae</taxon>
        <taxon>Linderina</taxon>
    </lineage>
</organism>
<reference evidence="1" key="1">
    <citation type="submission" date="2022-07" db="EMBL/GenBank/DDBJ databases">
        <title>Phylogenomic reconstructions and comparative analyses of Kickxellomycotina fungi.</title>
        <authorList>
            <person name="Reynolds N.K."/>
            <person name="Stajich J.E."/>
            <person name="Barry K."/>
            <person name="Grigoriev I.V."/>
            <person name="Crous P."/>
            <person name="Smith M.E."/>
        </authorList>
    </citation>
    <scope>NUCLEOTIDE SEQUENCE</scope>
    <source>
        <strain evidence="1">NRRL 5244</strain>
    </source>
</reference>
<proteinExistence type="predicted"/>
<keyword evidence="2" id="KW-1185">Reference proteome</keyword>
<accession>A0ACC1J9G1</accession>
<sequence length="310" mass="31521">MAMPLALPNADRTDMHATAEYNRVFYPRAVRTVVVTEVVTATVDAVAPVATAPPTVTKGNVVVVTEVYTAAASKGNTVYLTHVVTAGANQDATAPATTEAAVQSTTAEEVIPPTTAEEVVLSTTAEEVVPSTTSEEIIPPTTAEATTSTTSEAVPSTTEQAVVSTTSSEAVVSTTASPANIGHAAQTTTSSSAAPQATSSTSGSSNSDQFTGDGTFYTPGLGACGQTHSDSDLIAAINAPQYGTTANPNNAPVCGKCALVNGPKGQVKVKIVDRCPVCKTGDLDLSPSAFEKVGDFDAGRITISWSFVDC</sequence>
<name>A0ACC1J9G1_9FUNG</name>
<dbReference type="EMBL" id="JANBPW010001829">
    <property type="protein sequence ID" value="KAJ1942957.1"/>
    <property type="molecule type" value="Genomic_DNA"/>
</dbReference>
<protein>
    <submittedName>
        <fullName evidence="1">Uncharacterized protein</fullName>
    </submittedName>
</protein>
<dbReference type="Proteomes" id="UP001150603">
    <property type="component" value="Unassembled WGS sequence"/>
</dbReference>
<gene>
    <name evidence="1" type="ORF">FBU59_003049</name>
</gene>
<evidence type="ECO:0000313" key="2">
    <source>
        <dbReference type="Proteomes" id="UP001150603"/>
    </source>
</evidence>